<gene>
    <name evidence="1" type="ORF">AFUS01_LOCUS2951</name>
</gene>
<keyword evidence="2" id="KW-1185">Reference proteome</keyword>
<organism evidence="1 2">
    <name type="scientific">Allacma fusca</name>
    <dbReference type="NCBI Taxonomy" id="39272"/>
    <lineage>
        <taxon>Eukaryota</taxon>
        <taxon>Metazoa</taxon>
        <taxon>Ecdysozoa</taxon>
        <taxon>Arthropoda</taxon>
        <taxon>Hexapoda</taxon>
        <taxon>Collembola</taxon>
        <taxon>Symphypleona</taxon>
        <taxon>Sminthuridae</taxon>
        <taxon>Allacma</taxon>
    </lineage>
</organism>
<sequence>MREEIFGPVVSAFVYPYAEIDNVLKLVDETTPFALTVFAEDEAFLKKATETLKYASGN</sequence>
<reference evidence="1" key="1">
    <citation type="submission" date="2021-06" db="EMBL/GenBank/DDBJ databases">
        <authorList>
            <person name="Hodson N. C."/>
            <person name="Mongue J. A."/>
            <person name="Jaron S. K."/>
        </authorList>
    </citation>
    <scope>NUCLEOTIDE SEQUENCE</scope>
</reference>
<evidence type="ECO:0000313" key="1">
    <source>
        <dbReference type="EMBL" id="CAG7683424.1"/>
    </source>
</evidence>
<evidence type="ECO:0000313" key="2">
    <source>
        <dbReference type="Proteomes" id="UP000708208"/>
    </source>
</evidence>
<dbReference type="OrthoDB" id="6697627at2759"/>
<comment type="caution">
    <text evidence="1">The sequence shown here is derived from an EMBL/GenBank/DDBJ whole genome shotgun (WGS) entry which is preliminary data.</text>
</comment>
<dbReference type="AlphaFoldDB" id="A0A8J2J711"/>
<evidence type="ECO:0008006" key="3">
    <source>
        <dbReference type="Google" id="ProtNLM"/>
    </source>
</evidence>
<dbReference type="Proteomes" id="UP000708208">
    <property type="component" value="Unassembled WGS sequence"/>
</dbReference>
<proteinExistence type="predicted"/>
<accession>A0A8J2J711</accession>
<protein>
    <recommendedName>
        <fullName evidence="3">Aldehyde dehydrogenase</fullName>
    </recommendedName>
</protein>
<name>A0A8J2J711_9HEXA</name>
<dbReference type="EMBL" id="CAJVCH010017366">
    <property type="protein sequence ID" value="CAG7683424.1"/>
    <property type="molecule type" value="Genomic_DNA"/>
</dbReference>
<feature type="non-terminal residue" evidence="1">
    <location>
        <position position="58"/>
    </location>
</feature>